<keyword evidence="2" id="KW-1185">Reference proteome</keyword>
<evidence type="ECO:0000313" key="2">
    <source>
        <dbReference type="Proteomes" id="UP001375743"/>
    </source>
</evidence>
<dbReference type="EMBL" id="JBBLZC010000002">
    <property type="protein sequence ID" value="MEK0082013.1"/>
    <property type="molecule type" value="Genomic_DNA"/>
</dbReference>
<dbReference type="Proteomes" id="UP001375743">
    <property type="component" value="Unassembled WGS sequence"/>
</dbReference>
<protein>
    <submittedName>
        <fullName evidence="1">Uncharacterized protein</fullName>
    </submittedName>
</protein>
<reference evidence="1 2" key="1">
    <citation type="submission" date="2024-01" db="EMBL/GenBank/DDBJ databases">
        <title>Multi-omics insights into the function and evolution of sodium benzoate biodegradation pathways in Benzoatithermus flavus gen. nov., sp. nov. from hot spring.</title>
        <authorList>
            <person name="Hu C.-J."/>
            <person name="Li W.-J."/>
        </authorList>
    </citation>
    <scope>NUCLEOTIDE SEQUENCE [LARGE SCALE GENOMIC DNA]</scope>
    <source>
        <strain evidence="1 2">SYSU G07066</strain>
    </source>
</reference>
<evidence type="ECO:0000313" key="1">
    <source>
        <dbReference type="EMBL" id="MEK0082013.1"/>
    </source>
</evidence>
<accession>A0ABU8XLF4</accession>
<dbReference type="RefSeq" id="WP_418157870.1">
    <property type="nucleotide sequence ID" value="NZ_JBBLZC010000002.1"/>
</dbReference>
<name>A0ABU8XLF4_9PROT</name>
<comment type="caution">
    <text evidence="1">The sequence shown here is derived from an EMBL/GenBank/DDBJ whole genome shotgun (WGS) entry which is preliminary data.</text>
</comment>
<proteinExistence type="predicted"/>
<sequence length="71" mass="7486">MMCRPEERDLEHAARRAIAAARAAGHVDAALIEAATDEVAAIWAHIDRAVIRAAVQAAAAAEPPDQDRGTC</sequence>
<gene>
    <name evidence="1" type="ORF">U1T56_02530</name>
</gene>
<organism evidence="1 2">
    <name type="scientific">Benzoatithermus flavus</name>
    <dbReference type="NCBI Taxonomy" id="3108223"/>
    <lineage>
        <taxon>Bacteria</taxon>
        <taxon>Pseudomonadati</taxon>
        <taxon>Pseudomonadota</taxon>
        <taxon>Alphaproteobacteria</taxon>
        <taxon>Geminicoccales</taxon>
        <taxon>Geminicoccaceae</taxon>
        <taxon>Benzoatithermus</taxon>
    </lineage>
</organism>